<dbReference type="HOGENOM" id="CLU_1799582_0_0_1"/>
<protein>
    <submittedName>
        <fullName evidence="2">Uncharacterized protein</fullName>
    </submittedName>
</protein>
<sequence length="144" mass="14978">MVTPNKKRRKKLAAAEPTPTPAPAPRTRSKKSKGASSPDKQPPPQPPVYMVLAHGDEEEPTTHSVIEVSAGAAAHRLLNVSGRGMSFASVGTRIVGVSVQGTTVYDPETSTERRGPRLFFPKANPVLISISDDGNGGGGGGGKL</sequence>
<reference evidence="2" key="2">
    <citation type="submission" date="2018-05" db="EMBL/GenBank/DDBJ databases">
        <title>OpunRS2 (Oryza punctata Reference Sequence Version 2).</title>
        <authorList>
            <person name="Zhang J."/>
            <person name="Kudrna D."/>
            <person name="Lee S."/>
            <person name="Talag J."/>
            <person name="Welchert J."/>
            <person name="Wing R.A."/>
        </authorList>
    </citation>
    <scope>NUCLEOTIDE SEQUENCE [LARGE SCALE GENOMIC DNA]</scope>
</reference>
<dbReference type="Proteomes" id="UP000026962">
    <property type="component" value="Chromosome 12"/>
</dbReference>
<evidence type="ECO:0000313" key="2">
    <source>
        <dbReference type="EnsemblPlants" id="OPUNC12G10240.1"/>
    </source>
</evidence>
<name>A0A0E0MM88_ORYPU</name>
<dbReference type="Gramene" id="OPUNC12G10240.1">
    <property type="protein sequence ID" value="OPUNC12G10240.1"/>
    <property type="gene ID" value="OPUNC12G10240"/>
</dbReference>
<proteinExistence type="predicted"/>
<dbReference type="AlphaFoldDB" id="A0A0E0MM88"/>
<evidence type="ECO:0000313" key="3">
    <source>
        <dbReference type="Proteomes" id="UP000026962"/>
    </source>
</evidence>
<keyword evidence="3" id="KW-1185">Reference proteome</keyword>
<dbReference type="Pfam" id="PF07893">
    <property type="entry name" value="DUF1668"/>
    <property type="match status" value="1"/>
</dbReference>
<dbReference type="EnsemblPlants" id="OPUNC12G10240.1">
    <property type="protein sequence ID" value="OPUNC12G10240.1"/>
    <property type="gene ID" value="OPUNC12G10240"/>
</dbReference>
<accession>A0A0E0MM88</accession>
<reference evidence="2" key="1">
    <citation type="submission" date="2015-04" db="UniProtKB">
        <authorList>
            <consortium name="EnsemblPlants"/>
        </authorList>
    </citation>
    <scope>IDENTIFICATION</scope>
</reference>
<dbReference type="InterPro" id="IPR012871">
    <property type="entry name" value="DUF1668_ORYSA"/>
</dbReference>
<evidence type="ECO:0000256" key="1">
    <source>
        <dbReference type="SAM" id="MobiDB-lite"/>
    </source>
</evidence>
<feature type="compositionally biased region" description="Basic residues" evidence="1">
    <location>
        <begin position="1"/>
        <end position="12"/>
    </location>
</feature>
<feature type="region of interest" description="Disordered" evidence="1">
    <location>
        <begin position="1"/>
        <end position="50"/>
    </location>
</feature>
<organism evidence="2">
    <name type="scientific">Oryza punctata</name>
    <name type="common">Red rice</name>
    <dbReference type="NCBI Taxonomy" id="4537"/>
    <lineage>
        <taxon>Eukaryota</taxon>
        <taxon>Viridiplantae</taxon>
        <taxon>Streptophyta</taxon>
        <taxon>Embryophyta</taxon>
        <taxon>Tracheophyta</taxon>
        <taxon>Spermatophyta</taxon>
        <taxon>Magnoliopsida</taxon>
        <taxon>Liliopsida</taxon>
        <taxon>Poales</taxon>
        <taxon>Poaceae</taxon>
        <taxon>BOP clade</taxon>
        <taxon>Oryzoideae</taxon>
        <taxon>Oryzeae</taxon>
        <taxon>Oryzinae</taxon>
        <taxon>Oryza</taxon>
    </lineage>
</organism>